<dbReference type="PANTHER" id="PTHR47505">
    <property type="entry name" value="DNA UTILIZATION PROTEIN YHGH"/>
    <property type="match status" value="1"/>
</dbReference>
<proteinExistence type="inferred from homology"/>
<dbReference type="Gene3D" id="3.40.50.2020">
    <property type="match status" value="1"/>
</dbReference>
<evidence type="ECO:0000259" key="3">
    <source>
        <dbReference type="Pfam" id="PF18912"/>
    </source>
</evidence>
<dbReference type="Pfam" id="PF00156">
    <property type="entry name" value="Pribosyltran"/>
    <property type="match status" value="1"/>
</dbReference>
<dbReference type="InterPro" id="IPR029057">
    <property type="entry name" value="PRTase-like"/>
</dbReference>
<dbReference type="AlphaFoldDB" id="A0A9D9NGQ1"/>
<dbReference type="InterPro" id="IPR044005">
    <property type="entry name" value="DZR_2"/>
</dbReference>
<dbReference type="EMBL" id="JADIMA010000020">
    <property type="protein sequence ID" value="MBO8472398.1"/>
    <property type="molecule type" value="Genomic_DNA"/>
</dbReference>
<evidence type="ECO:0000256" key="1">
    <source>
        <dbReference type="ARBA" id="ARBA00008007"/>
    </source>
</evidence>
<protein>
    <submittedName>
        <fullName evidence="4">ComF family protein</fullName>
    </submittedName>
</protein>
<dbReference type="InterPro" id="IPR000836">
    <property type="entry name" value="PRTase_dom"/>
</dbReference>
<dbReference type="PANTHER" id="PTHR47505:SF1">
    <property type="entry name" value="DNA UTILIZATION PROTEIN YHGH"/>
    <property type="match status" value="1"/>
</dbReference>
<reference evidence="4" key="2">
    <citation type="journal article" date="2021" name="PeerJ">
        <title>Extensive microbial diversity within the chicken gut microbiome revealed by metagenomics and culture.</title>
        <authorList>
            <person name="Gilroy R."/>
            <person name="Ravi A."/>
            <person name="Getino M."/>
            <person name="Pursley I."/>
            <person name="Horton D.L."/>
            <person name="Alikhan N.F."/>
            <person name="Baker D."/>
            <person name="Gharbi K."/>
            <person name="Hall N."/>
            <person name="Watson M."/>
            <person name="Adriaenssens E.M."/>
            <person name="Foster-Nyarko E."/>
            <person name="Jarju S."/>
            <person name="Secka A."/>
            <person name="Antonio M."/>
            <person name="Oren A."/>
            <person name="Chaudhuri R.R."/>
            <person name="La Ragione R."/>
            <person name="Hildebrand F."/>
            <person name="Pallen M.J."/>
        </authorList>
    </citation>
    <scope>NUCLEOTIDE SEQUENCE</scope>
    <source>
        <strain evidence="4">B1-8020</strain>
    </source>
</reference>
<dbReference type="SUPFAM" id="SSF53271">
    <property type="entry name" value="PRTase-like"/>
    <property type="match status" value="1"/>
</dbReference>
<gene>
    <name evidence="4" type="ORF">IAB81_02045</name>
</gene>
<feature type="domain" description="Phosphoribosyltransferase" evidence="2">
    <location>
        <begin position="182"/>
        <end position="235"/>
    </location>
</feature>
<comment type="similarity">
    <text evidence="1">Belongs to the ComF/GntX family.</text>
</comment>
<organism evidence="4 5">
    <name type="scientific">Candidatus Merdivivens pullicola</name>
    <dbReference type="NCBI Taxonomy" id="2840872"/>
    <lineage>
        <taxon>Bacteria</taxon>
        <taxon>Pseudomonadati</taxon>
        <taxon>Bacteroidota</taxon>
        <taxon>Bacteroidia</taxon>
        <taxon>Bacteroidales</taxon>
        <taxon>Muribaculaceae</taxon>
        <taxon>Muribaculaceae incertae sedis</taxon>
        <taxon>Candidatus Merdivivens</taxon>
    </lineage>
</organism>
<dbReference type="Pfam" id="PF18912">
    <property type="entry name" value="DZR_2"/>
    <property type="match status" value="1"/>
</dbReference>
<dbReference type="InterPro" id="IPR051910">
    <property type="entry name" value="ComF/GntX_DNA_util-trans"/>
</dbReference>
<dbReference type="CDD" id="cd06223">
    <property type="entry name" value="PRTases_typeI"/>
    <property type="match status" value="1"/>
</dbReference>
<evidence type="ECO:0000313" key="4">
    <source>
        <dbReference type="EMBL" id="MBO8472398.1"/>
    </source>
</evidence>
<name>A0A9D9NGQ1_9BACT</name>
<feature type="domain" description="Double zinc ribbon" evidence="3">
    <location>
        <begin position="13"/>
        <end position="44"/>
    </location>
</feature>
<sequence length="238" mass="26136">MENPCNEVLTSLFDFVFPRYCTVCGKRLLSGEEDLCLACRADIPYTYLWKEPSPWVLSLFYYNDVSPYRKLALSVKYMGNSGLGVRLGRLLGIRAVGSPSLRDGIDAVAPVPLHWSRKWKRGYNQSEKIAEGFVEGYGSTGAETPLLLPRLLQRNRRTASQTGIDAGLKSKNVKGAFSPGAESVVLGRLLEEKKTVRVLIIDDTCTSGATLLACAGALKPYGPNLEILFASVAKVRED</sequence>
<dbReference type="Proteomes" id="UP000823604">
    <property type="component" value="Unassembled WGS sequence"/>
</dbReference>
<evidence type="ECO:0000259" key="2">
    <source>
        <dbReference type="Pfam" id="PF00156"/>
    </source>
</evidence>
<reference evidence="4" key="1">
    <citation type="submission" date="2020-10" db="EMBL/GenBank/DDBJ databases">
        <authorList>
            <person name="Gilroy R."/>
        </authorList>
    </citation>
    <scope>NUCLEOTIDE SEQUENCE</scope>
    <source>
        <strain evidence="4">B1-8020</strain>
    </source>
</reference>
<comment type="caution">
    <text evidence="4">The sequence shown here is derived from an EMBL/GenBank/DDBJ whole genome shotgun (WGS) entry which is preliminary data.</text>
</comment>
<accession>A0A9D9NGQ1</accession>
<evidence type="ECO:0000313" key="5">
    <source>
        <dbReference type="Proteomes" id="UP000823604"/>
    </source>
</evidence>